<protein>
    <submittedName>
        <fullName evidence="1">Transposase</fullName>
    </submittedName>
</protein>
<dbReference type="KEGG" id="xop:PXO_00644"/>
<sequence length="40" mass="4184">MVAADARTAITFGLTPGNAHDAPAGHALNTWGQWSGRFIC</sequence>
<proteinExistence type="predicted"/>
<dbReference type="EMBL" id="CP000967">
    <property type="protein sequence ID" value="ACD58845.1"/>
    <property type="molecule type" value="Genomic_DNA"/>
</dbReference>
<evidence type="ECO:0000313" key="2">
    <source>
        <dbReference type="Proteomes" id="UP000001740"/>
    </source>
</evidence>
<dbReference type="AlphaFoldDB" id="A0A0K0GKK4"/>
<organism evidence="1 2">
    <name type="scientific">Xanthomonas oryzae pv. oryzae (strain PXO99A)</name>
    <dbReference type="NCBI Taxonomy" id="360094"/>
    <lineage>
        <taxon>Bacteria</taxon>
        <taxon>Pseudomonadati</taxon>
        <taxon>Pseudomonadota</taxon>
        <taxon>Gammaproteobacteria</taxon>
        <taxon>Lysobacterales</taxon>
        <taxon>Lysobacteraceae</taxon>
        <taxon>Xanthomonas</taxon>
    </lineage>
</organism>
<dbReference type="Proteomes" id="UP000001740">
    <property type="component" value="Chromosome"/>
</dbReference>
<reference evidence="1 2" key="1">
    <citation type="journal article" date="2008" name="BMC Genomics">
        <title>Genome sequence and rapid evolution of the rice pathogen Xanthomonas oryzae pv. oryzae PXO99A.</title>
        <authorList>
            <person name="Salzberg S.L."/>
            <person name="Sommer D.D."/>
            <person name="Schatz M.C."/>
            <person name="Phillippy A.M."/>
            <person name="Rabinowicz P.D."/>
            <person name="Tsuge S."/>
            <person name="Furutani A."/>
            <person name="Ochiai H."/>
            <person name="Delcher A.L."/>
            <person name="Kelley D."/>
            <person name="Madupu R."/>
            <person name="Puiu D."/>
            <person name="Radune D."/>
            <person name="Shumway M."/>
            <person name="Trapnell C."/>
            <person name="Aparna G."/>
            <person name="Jha G."/>
            <person name="Pandey A."/>
            <person name="Patil P.B."/>
            <person name="Ishihara H."/>
            <person name="Meyer D.F."/>
            <person name="Szurek B."/>
            <person name="Verdier V."/>
            <person name="Koebnik R."/>
            <person name="Dow J.M."/>
            <person name="Ryan R.P."/>
            <person name="Hirata H."/>
            <person name="Tsuyumu S."/>
            <person name="Won Lee S."/>
            <person name="Seo Y.S."/>
            <person name="Sriariyanum M."/>
            <person name="Ronald P.C."/>
            <person name="Sonti R.V."/>
            <person name="Van Sluys M.A."/>
            <person name="Leach J.E."/>
            <person name="White F.F."/>
            <person name="Bogdanove A.J."/>
        </authorList>
    </citation>
    <scope>NUCLEOTIDE SEQUENCE [LARGE SCALE GENOMIC DNA]</scope>
    <source>
        <strain evidence="1 2">PXO99A</strain>
    </source>
</reference>
<dbReference type="HOGENOM" id="CLU_3298694_0_0_6"/>
<name>A0A0K0GKK4_XANOP</name>
<evidence type="ECO:0000313" key="1">
    <source>
        <dbReference type="EMBL" id="ACD58845.1"/>
    </source>
</evidence>
<accession>A0A0K0GKK4</accession>
<gene>
    <name evidence="1" type="ordered locus">PXO_00644</name>
</gene>